<dbReference type="PANTHER" id="PTHR22916:SF3">
    <property type="entry name" value="UDP-GLCNAC:BETAGAL BETA-1,3-N-ACETYLGLUCOSAMINYLTRANSFERASE-LIKE PROTEIN 1"/>
    <property type="match status" value="1"/>
</dbReference>
<feature type="domain" description="Glycosyltransferase 2-like" evidence="1">
    <location>
        <begin position="6"/>
        <end position="149"/>
    </location>
</feature>
<dbReference type="PANTHER" id="PTHR22916">
    <property type="entry name" value="GLYCOSYLTRANSFERASE"/>
    <property type="match status" value="1"/>
</dbReference>
<evidence type="ECO:0000313" key="2">
    <source>
        <dbReference type="EMBL" id="MPL68902.1"/>
    </source>
</evidence>
<proteinExistence type="predicted"/>
<gene>
    <name evidence="2" type="ORF">SDC9_14635</name>
</gene>
<dbReference type="EMBL" id="VSSQ01000044">
    <property type="protein sequence ID" value="MPL68902.1"/>
    <property type="molecule type" value="Genomic_DNA"/>
</dbReference>
<dbReference type="InterPro" id="IPR001173">
    <property type="entry name" value="Glyco_trans_2-like"/>
</dbReference>
<evidence type="ECO:0000259" key="1">
    <source>
        <dbReference type="Pfam" id="PF00535"/>
    </source>
</evidence>
<comment type="caution">
    <text evidence="2">The sequence shown here is derived from an EMBL/GenBank/DDBJ whole genome shotgun (WGS) entry which is preliminary data.</text>
</comment>
<dbReference type="GO" id="GO:0016758">
    <property type="term" value="F:hexosyltransferase activity"/>
    <property type="evidence" value="ECO:0007669"/>
    <property type="project" value="UniProtKB-ARBA"/>
</dbReference>
<reference evidence="2" key="1">
    <citation type="submission" date="2019-08" db="EMBL/GenBank/DDBJ databases">
        <authorList>
            <person name="Kucharzyk K."/>
            <person name="Murdoch R.W."/>
            <person name="Higgins S."/>
            <person name="Loffler F."/>
        </authorList>
    </citation>
    <scope>NUCLEOTIDE SEQUENCE</scope>
</reference>
<dbReference type="InterPro" id="IPR029044">
    <property type="entry name" value="Nucleotide-diphossugar_trans"/>
</dbReference>
<dbReference type="CDD" id="cd00761">
    <property type="entry name" value="Glyco_tranf_GTA_type"/>
    <property type="match status" value="1"/>
</dbReference>
<sequence>MGKLVSIIVPAYNVAPEIGDCIHSVQQQTYPHWELIVVNDGSKDDTVTIVKELKREDSRILLINQENGGVSKARNTGLNEASGVYIAFLDGDDMWEPTFLEELIAAKEKSNADMVYCGYSHLYTSGLKRRFSYPYSNGHILMDVINKKTQIHIGAILVDRSFITQFNLSFTEGCLVAQDQEFIKKLVFWANVQAVPKELMIYRIRSGSAVRAKWNWEKHIHGMHAFRRATDFILSQDNPHYDKQQLACELNTKNASNLYKLLWRMIKHGYHREAEALMNAQEYDLILSQLDISRITLVQRVKYWAVKSRNNIIWRLIRFL</sequence>
<name>A0A644TRM3_9ZZZZ</name>
<dbReference type="AlphaFoldDB" id="A0A644TRM3"/>
<dbReference type="Pfam" id="PF00535">
    <property type="entry name" value="Glycos_transf_2"/>
    <property type="match status" value="1"/>
</dbReference>
<organism evidence="2">
    <name type="scientific">bioreactor metagenome</name>
    <dbReference type="NCBI Taxonomy" id="1076179"/>
    <lineage>
        <taxon>unclassified sequences</taxon>
        <taxon>metagenomes</taxon>
        <taxon>ecological metagenomes</taxon>
    </lineage>
</organism>
<dbReference type="SUPFAM" id="SSF53448">
    <property type="entry name" value="Nucleotide-diphospho-sugar transferases"/>
    <property type="match status" value="1"/>
</dbReference>
<accession>A0A644TRM3</accession>
<protein>
    <recommendedName>
        <fullName evidence="1">Glycosyltransferase 2-like domain-containing protein</fullName>
    </recommendedName>
</protein>
<dbReference type="Gene3D" id="3.90.550.10">
    <property type="entry name" value="Spore Coat Polysaccharide Biosynthesis Protein SpsA, Chain A"/>
    <property type="match status" value="1"/>
</dbReference>